<reference evidence="3" key="2">
    <citation type="journal article" date="2024" name="Plant">
        <title>Genomic evolution and insights into agronomic trait innovations of Sesamum species.</title>
        <authorList>
            <person name="Miao H."/>
            <person name="Wang L."/>
            <person name="Qu L."/>
            <person name="Liu H."/>
            <person name="Sun Y."/>
            <person name="Le M."/>
            <person name="Wang Q."/>
            <person name="Wei S."/>
            <person name="Zheng Y."/>
            <person name="Lin W."/>
            <person name="Duan Y."/>
            <person name="Cao H."/>
            <person name="Xiong S."/>
            <person name="Wang X."/>
            <person name="Wei L."/>
            <person name="Li C."/>
            <person name="Ma Q."/>
            <person name="Ju M."/>
            <person name="Zhao R."/>
            <person name="Li G."/>
            <person name="Mu C."/>
            <person name="Tian Q."/>
            <person name="Mei H."/>
            <person name="Zhang T."/>
            <person name="Gao T."/>
            <person name="Zhang H."/>
        </authorList>
    </citation>
    <scope>NUCLEOTIDE SEQUENCE</scope>
    <source>
        <strain evidence="3">3651</strain>
    </source>
</reference>
<feature type="compositionally biased region" description="Basic and acidic residues" evidence="2">
    <location>
        <begin position="81"/>
        <end position="94"/>
    </location>
</feature>
<feature type="coiled-coil region" evidence="1">
    <location>
        <begin position="236"/>
        <end position="270"/>
    </location>
</feature>
<keyword evidence="1" id="KW-0175">Coiled coil</keyword>
<comment type="caution">
    <text evidence="3">The sequence shown here is derived from an EMBL/GenBank/DDBJ whole genome shotgun (WGS) entry which is preliminary data.</text>
</comment>
<feature type="region of interest" description="Disordered" evidence="2">
    <location>
        <begin position="395"/>
        <end position="414"/>
    </location>
</feature>
<accession>A0AAE1YB06</accession>
<feature type="region of interest" description="Disordered" evidence="2">
    <location>
        <begin position="30"/>
        <end position="136"/>
    </location>
</feature>
<evidence type="ECO:0000256" key="1">
    <source>
        <dbReference type="SAM" id="Coils"/>
    </source>
</evidence>
<proteinExistence type="predicted"/>
<sequence>MNARLAEIARNLRRWGSPAVAVAPPIVEVASPEVDPPNEQSDRLPDPIEPEVEVEGRVEPSAIIPSGAYRAIEIASSGSKEAGDGDRVEGEPGKSKKRKRKDRRKGKDKSSSKSSKRSSKRAKRRAAKDAAEEEENTKQFLDQVAWWKQAREDFKTSSSRVAEMDGEKMNPDWAISARSSVLRTLVGQDSFELYKACCLDRDQILLAQTAHTRVEEHLAHVLMQASAFGHNLALKCSMFRNDKADAEKKIRELEQSLESAKAAEKEALEAKAIADTQVAALRSQISTTIEEGKQQAAAALEQGRTDGFSAGRLVGKTEGVIEGREAFLHSDEYKQSLASARLQGARDFLKSPVFKTAVDVQSAQFLNDGFDKCIAQVVHLQGFVEGFDQSRLDSSLDDHLHPYPPETVSDPSVEDEFASLADEIGYVP</sequence>
<protein>
    <submittedName>
        <fullName evidence="3">Uncharacterized protein</fullName>
    </submittedName>
</protein>
<dbReference type="AlphaFoldDB" id="A0AAE1YB06"/>
<feature type="compositionally biased region" description="Basic residues" evidence="2">
    <location>
        <begin position="114"/>
        <end position="126"/>
    </location>
</feature>
<evidence type="ECO:0000313" key="4">
    <source>
        <dbReference type="Proteomes" id="UP001293254"/>
    </source>
</evidence>
<reference evidence="3" key="1">
    <citation type="submission" date="2020-06" db="EMBL/GenBank/DDBJ databases">
        <authorList>
            <person name="Li T."/>
            <person name="Hu X."/>
            <person name="Zhang T."/>
            <person name="Song X."/>
            <person name="Zhang H."/>
            <person name="Dai N."/>
            <person name="Sheng W."/>
            <person name="Hou X."/>
            <person name="Wei L."/>
        </authorList>
    </citation>
    <scope>NUCLEOTIDE SEQUENCE</scope>
    <source>
        <strain evidence="3">3651</strain>
        <tissue evidence="3">Leaf</tissue>
    </source>
</reference>
<name>A0AAE1YB06_9LAMI</name>
<organism evidence="3 4">
    <name type="scientific">Sesamum alatum</name>
    <dbReference type="NCBI Taxonomy" id="300844"/>
    <lineage>
        <taxon>Eukaryota</taxon>
        <taxon>Viridiplantae</taxon>
        <taxon>Streptophyta</taxon>
        <taxon>Embryophyta</taxon>
        <taxon>Tracheophyta</taxon>
        <taxon>Spermatophyta</taxon>
        <taxon>Magnoliopsida</taxon>
        <taxon>eudicotyledons</taxon>
        <taxon>Gunneridae</taxon>
        <taxon>Pentapetalae</taxon>
        <taxon>asterids</taxon>
        <taxon>lamiids</taxon>
        <taxon>Lamiales</taxon>
        <taxon>Pedaliaceae</taxon>
        <taxon>Sesamum</taxon>
    </lineage>
</organism>
<keyword evidence="4" id="KW-1185">Reference proteome</keyword>
<feature type="compositionally biased region" description="Basic residues" evidence="2">
    <location>
        <begin position="95"/>
        <end position="107"/>
    </location>
</feature>
<dbReference type="Proteomes" id="UP001293254">
    <property type="component" value="Unassembled WGS sequence"/>
</dbReference>
<dbReference type="EMBL" id="JACGWO010000005">
    <property type="protein sequence ID" value="KAK4426795.1"/>
    <property type="molecule type" value="Genomic_DNA"/>
</dbReference>
<evidence type="ECO:0000313" key="3">
    <source>
        <dbReference type="EMBL" id="KAK4426795.1"/>
    </source>
</evidence>
<evidence type="ECO:0000256" key="2">
    <source>
        <dbReference type="SAM" id="MobiDB-lite"/>
    </source>
</evidence>
<gene>
    <name evidence="3" type="ORF">Salat_1448200</name>
</gene>